<dbReference type="PANTHER" id="PTHR45287:SF4">
    <property type="entry name" value="OS03G0691500 PROTEIN"/>
    <property type="match status" value="1"/>
</dbReference>
<comment type="caution">
    <text evidence="1">The sequence shown here is derived from an EMBL/GenBank/DDBJ whole genome shotgun (WGS) entry which is preliminary data.</text>
</comment>
<feature type="non-terminal residue" evidence="1">
    <location>
        <position position="1"/>
    </location>
</feature>
<sequence>GYSESVYEELDEVKAANEKLRGDFRAKTELLENLKKVQNKQLIEIQEARSVIEKQGYAFRNSLRQGQFIGDSQATTKFQVMGSVLAIKHITHIFPEREYMIGEKRQSRYVGAAIREKLFLLAAEQTRNNMESNNEVYAMHGVAAANFFTQFSPWSSSLLNVFFHSQTGLVRNIYFPFDIESDTAICVAREMVEELEMDDRDVTKIANMIDGEIASLVPDWRSGLGFESSFCNCASNRSAIDFNVRQCCTNMCGEKHGRFEEITSGLHNFGKALYSHGKMTFLLSFVNMCRIFYSNVDKPRNITVII</sequence>
<keyword evidence="2" id="KW-1185">Reference proteome</keyword>
<gene>
    <name evidence="1" type="ORF">HID58_065885</name>
</gene>
<evidence type="ECO:0000313" key="2">
    <source>
        <dbReference type="Proteomes" id="UP000824890"/>
    </source>
</evidence>
<accession>A0ABQ7ZE37</accession>
<dbReference type="Proteomes" id="UP000824890">
    <property type="component" value="Unassembled WGS sequence"/>
</dbReference>
<dbReference type="InterPro" id="IPR040262">
    <property type="entry name" value="At4g38062-like"/>
</dbReference>
<organism evidence="1 2">
    <name type="scientific">Brassica napus</name>
    <name type="common">Rape</name>
    <dbReference type="NCBI Taxonomy" id="3708"/>
    <lineage>
        <taxon>Eukaryota</taxon>
        <taxon>Viridiplantae</taxon>
        <taxon>Streptophyta</taxon>
        <taxon>Embryophyta</taxon>
        <taxon>Tracheophyta</taxon>
        <taxon>Spermatophyta</taxon>
        <taxon>Magnoliopsida</taxon>
        <taxon>eudicotyledons</taxon>
        <taxon>Gunneridae</taxon>
        <taxon>Pentapetalae</taxon>
        <taxon>rosids</taxon>
        <taxon>malvids</taxon>
        <taxon>Brassicales</taxon>
        <taxon>Brassicaceae</taxon>
        <taxon>Brassiceae</taxon>
        <taxon>Brassica</taxon>
    </lineage>
</organism>
<dbReference type="PANTHER" id="PTHR45287">
    <property type="entry name" value="OS03G0691500 PROTEIN"/>
    <property type="match status" value="1"/>
</dbReference>
<name>A0ABQ7ZE37_BRANA</name>
<evidence type="ECO:0000313" key="1">
    <source>
        <dbReference type="EMBL" id="KAH0878491.1"/>
    </source>
</evidence>
<protein>
    <recommendedName>
        <fullName evidence="3">Non-specific serine/threonine protein kinase</fullName>
    </recommendedName>
</protein>
<evidence type="ECO:0008006" key="3">
    <source>
        <dbReference type="Google" id="ProtNLM"/>
    </source>
</evidence>
<proteinExistence type="predicted"/>
<dbReference type="EMBL" id="JAGKQM010000015">
    <property type="protein sequence ID" value="KAH0878491.1"/>
    <property type="molecule type" value="Genomic_DNA"/>
</dbReference>
<reference evidence="1 2" key="1">
    <citation type="submission" date="2021-05" db="EMBL/GenBank/DDBJ databases">
        <title>Genome Assembly of Synthetic Allotetraploid Brassica napus Reveals Homoeologous Exchanges between Subgenomes.</title>
        <authorList>
            <person name="Davis J.T."/>
        </authorList>
    </citation>
    <scope>NUCLEOTIDE SEQUENCE [LARGE SCALE GENOMIC DNA]</scope>
    <source>
        <strain evidence="2">cv. Da-Ae</strain>
        <tissue evidence="1">Seedling</tissue>
    </source>
</reference>